<dbReference type="AlphaFoldDB" id="A0A366HNV9"/>
<reference evidence="3 4" key="1">
    <citation type="submission" date="2018-06" db="EMBL/GenBank/DDBJ databases">
        <title>Genomic Encyclopedia of Type Strains, Phase IV (KMG-IV): sequencing the most valuable type-strain genomes for metagenomic binning, comparative biology and taxonomic classification.</title>
        <authorList>
            <person name="Goeker M."/>
        </authorList>
    </citation>
    <scope>NUCLEOTIDE SEQUENCE [LARGE SCALE GENOMIC DNA]</scope>
    <source>
        <strain evidence="3 4">DSM 25532</strain>
    </source>
</reference>
<gene>
    <name evidence="3" type="ORF">DES53_10563</name>
</gene>
<keyword evidence="1" id="KW-0812">Transmembrane</keyword>
<proteinExistence type="predicted"/>
<dbReference type="Proteomes" id="UP000253426">
    <property type="component" value="Unassembled WGS sequence"/>
</dbReference>
<comment type="caution">
    <text evidence="3">The sequence shown here is derived from an EMBL/GenBank/DDBJ whole genome shotgun (WGS) entry which is preliminary data.</text>
</comment>
<dbReference type="RefSeq" id="WP_113959151.1">
    <property type="nucleotide sequence ID" value="NZ_QNRR01000005.1"/>
</dbReference>
<keyword evidence="1" id="KW-0472">Membrane</keyword>
<keyword evidence="1" id="KW-1133">Transmembrane helix</keyword>
<dbReference type="EMBL" id="QNRR01000005">
    <property type="protein sequence ID" value="RBP43665.1"/>
    <property type="molecule type" value="Genomic_DNA"/>
</dbReference>
<feature type="chain" id="PRO_5016721610" description="Virion coat protein B" evidence="2">
    <location>
        <begin position="20"/>
        <end position="81"/>
    </location>
</feature>
<protein>
    <recommendedName>
        <fullName evidence="5">Virion coat protein B</fullName>
    </recommendedName>
</protein>
<feature type="signal peptide" evidence="2">
    <location>
        <begin position="1"/>
        <end position="19"/>
    </location>
</feature>
<organism evidence="3 4">
    <name type="scientific">Roseimicrobium gellanilyticum</name>
    <dbReference type="NCBI Taxonomy" id="748857"/>
    <lineage>
        <taxon>Bacteria</taxon>
        <taxon>Pseudomonadati</taxon>
        <taxon>Verrucomicrobiota</taxon>
        <taxon>Verrucomicrobiia</taxon>
        <taxon>Verrucomicrobiales</taxon>
        <taxon>Verrucomicrobiaceae</taxon>
        <taxon>Roseimicrobium</taxon>
    </lineage>
</organism>
<evidence type="ECO:0000256" key="1">
    <source>
        <dbReference type="SAM" id="Phobius"/>
    </source>
</evidence>
<feature type="transmembrane region" description="Helical" evidence="1">
    <location>
        <begin position="56"/>
        <end position="75"/>
    </location>
</feature>
<sequence>MSIAVKIACVLMLATSAFAEGNAFTDNAIPAMASAGAVAAANATVPSSEIPGDNRTVVLIMGIAAVAVTFHRVLFRGRQAA</sequence>
<evidence type="ECO:0000256" key="2">
    <source>
        <dbReference type="SAM" id="SignalP"/>
    </source>
</evidence>
<keyword evidence="2" id="KW-0732">Signal</keyword>
<evidence type="ECO:0008006" key="5">
    <source>
        <dbReference type="Google" id="ProtNLM"/>
    </source>
</evidence>
<keyword evidence="4" id="KW-1185">Reference proteome</keyword>
<accession>A0A366HNV9</accession>
<name>A0A366HNV9_9BACT</name>
<evidence type="ECO:0000313" key="3">
    <source>
        <dbReference type="EMBL" id="RBP43665.1"/>
    </source>
</evidence>
<evidence type="ECO:0000313" key="4">
    <source>
        <dbReference type="Proteomes" id="UP000253426"/>
    </source>
</evidence>